<dbReference type="EMBL" id="CABM01000049">
    <property type="protein sequence ID" value="CBH98157.1"/>
    <property type="molecule type" value="Genomic_DNA"/>
</dbReference>
<dbReference type="Pfam" id="PF01928">
    <property type="entry name" value="CYTH"/>
    <property type="match status" value="1"/>
</dbReference>
<dbReference type="GO" id="GO:0046872">
    <property type="term" value="F:metal ion binding"/>
    <property type="evidence" value="ECO:0007669"/>
    <property type="project" value="TreeGrafter"/>
</dbReference>
<dbReference type="PANTHER" id="PTHR39569">
    <property type="entry name" value="INORGANIC TRIPHOSPHATASE"/>
    <property type="match status" value="1"/>
</dbReference>
<dbReference type="PANTHER" id="PTHR39569:SF1">
    <property type="entry name" value="INORGANIC TRIPHOSPHATASE"/>
    <property type="match status" value="1"/>
</dbReference>
<reference evidence="3" key="1">
    <citation type="submission" date="2009-10" db="EMBL/GenBank/DDBJ databases">
        <title>Diversity of trophic interactions inside an arsenic-rich microbial ecosystem.</title>
        <authorList>
            <person name="Bertin P.N."/>
            <person name="Heinrich-Salmeron A."/>
            <person name="Pelletier E."/>
            <person name="Goulhen-Chollet F."/>
            <person name="Arsene-Ploetze F."/>
            <person name="Gallien S."/>
            <person name="Calteau A."/>
            <person name="Vallenet D."/>
            <person name="Casiot C."/>
            <person name="Chane-Woon-Ming B."/>
            <person name="Giloteaux L."/>
            <person name="Barakat M."/>
            <person name="Bonnefoy V."/>
            <person name="Bruneel O."/>
            <person name="Chandler M."/>
            <person name="Cleiss J."/>
            <person name="Duran R."/>
            <person name="Elbaz-Poulichet F."/>
            <person name="Fonknechten N."/>
            <person name="Lauga B."/>
            <person name="Mornico D."/>
            <person name="Ortet P."/>
            <person name="Schaeffer C."/>
            <person name="Siguier P."/>
            <person name="Alexander Thil Smith A."/>
            <person name="Van Dorsselaer A."/>
            <person name="Weissenbach J."/>
            <person name="Medigue C."/>
            <person name="Le Paslier D."/>
        </authorList>
    </citation>
    <scope>NUCLEOTIDE SEQUENCE</scope>
</reference>
<evidence type="ECO:0000259" key="2">
    <source>
        <dbReference type="PROSITE" id="PS51708"/>
    </source>
</evidence>
<evidence type="ECO:0000259" key="1">
    <source>
        <dbReference type="PROSITE" id="PS51707"/>
    </source>
</evidence>
<comment type="caution">
    <text evidence="3">The sequence shown here is derived from an EMBL/GenBank/DDBJ whole genome shotgun (WGS) entry which is preliminary data.</text>
</comment>
<dbReference type="GO" id="GO:0050355">
    <property type="term" value="F:inorganic triphosphate phosphatase activity"/>
    <property type="evidence" value="ECO:0007669"/>
    <property type="project" value="InterPro"/>
</dbReference>
<gene>
    <name evidence="3" type="ORF">CARN2_3633</name>
</gene>
<dbReference type="AlphaFoldDB" id="E6PTA0"/>
<dbReference type="SMART" id="SM00880">
    <property type="entry name" value="CHAD"/>
    <property type="match status" value="1"/>
</dbReference>
<dbReference type="InterPro" id="IPR033469">
    <property type="entry name" value="CYTH-like_dom_sf"/>
</dbReference>
<evidence type="ECO:0000313" key="3">
    <source>
        <dbReference type="EMBL" id="CBH98157.1"/>
    </source>
</evidence>
<feature type="domain" description="CHAD" evidence="2">
    <location>
        <begin position="228"/>
        <end position="520"/>
    </location>
</feature>
<sequence length="528" mass="58749">MGMERELKFSIDALAAQQLPDHPIIALLAGPPRTWVLDSRYFDTEDGLLAGAGMALRLRQTGQGRVLTIKTSGADALGHARGEWEWAATGSGPESAADMLAPADVQRALRETPLRDLALDLDTLQARLRPVFGTRFERMAWTIDWQGSHMELALDRGACVARRGGATVQTPISEIEIELIDGQWSHCWDLAWALAQDLPLRLSATNKAQRASALLAGERPQAPGEPANLPPDTALPQAAQLWLSTACAQLSVWAERIGTGDEARDVHQFRVAVRRLRTVLRWLQPWAKPRAVRWLEAEWRWAMQLSGLVRDADVGLQVLDDCATRCRFAPEIASSWSASLQAERQRQWGTLRAYLRSPRFGRVLLALGRWSETWSPIASTKASAKLRHLTLGDLARRAIRQDHKHWRKTLAVCRPTLEALASGDSAPLAQPEAMADLHAFRIGSKRLRLSLERLGPALPEAEARRLQALRKTTEALQTLLGNWHDRQRLLGHAQLLQRLPDELAQALATQAQEALQQAWTLVQHHVCA</sequence>
<dbReference type="InterPro" id="IPR039013">
    <property type="entry name" value="YgiF"/>
</dbReference>
<proteinExistence type="predicted"/>
<dbReference type="Gene3D" id="2.40.320.10">
    <property type="entry name" value="Hypothetical Protein Pfu-838710-001"/>
    <property type="match status" value="1"/>
</dbReference>
<dbReference type="InterPro" id="IPR023577">
    <property type="entry name" value="CYTH_domain"/>
</dbReference>
<dbReference type="PROSITE" id="PS51707">
    <property type="entry name" value="CYTH"/>
    <property type="match status" value="1"/>
</dbReference>
<dbReference type="CDD" id="cd07756">
    <property type="entry name" value="CYTH-like_Pase_CHAD"/>
    <property type="match status" value="1"/>
</dbReference>
<accession>E6PTA0</accession>
<organism evidence="3">
    <name type="scientific">mine drainage metagenome</name>
    <dbReference type="NCBI Taxonomy" id="410659"/>
    <lineage>
        <taxon>unclassified sequences</taxon>
        <taxon>metagenomes</taxon>
        <taxon>ecological metagenomes</taxon>
    </lineage>
</organism>
<feature type="domain" description="CYTH" evidence="1">
    <location>
        <begin position="2"/>
        <end position="218"/>
    </location>
</feature>
<dbReference type="Gene3D" id="1.40.20.10">
    <property type="entry name" value="CHAD domain"/>
    <property type="match status" value="1"/>
</dbReference>
<dbReference type="Pfam" id="PF05235">
    <property type="entry name" value="CHAD"/>
    <property type="match status" value="1"/>
</dbReference>
<dbReference type="SUPFAM" id="SSF55154">
    <property type="entry name" value="CYTH-like phosphatases"/>
    <property type="match status" value="1"/>
</dbReference>
<dbReference type="PROSITE" id="PS51708">
    <property type="entry name" value="CHAD"/>
    <property type="match status" value="1"/>
</dbReference>
<dbReference type="InterPro" id="IPR038186">
    <property type="entry name" value="CHAD_dom_sf"/>
</dbReference>
<protein>
    <submittedName>
        <fullName evidence="3">Putative adenylate cyclase</fullName>
    </submittedName>
</protein>
<dbReference type="InterPro" id="IPR007899">
    <property type="entry name" value="CHAD_dom"/>
</dbReference>
<dbReference type="SMART" id="SM01118">
    <property type="entry name" value="CYTH"/>
    <property type="match status" value="1"/>
</dbReference>
<name>E6PTA0_9ZZZZ</name>